<comment type="caution">
    <text evidence="1">The sequence shown here is derived from an EMBL/GenBank/DDBJ whole genome shotgun (WGS) entry which is preliminary data.</text>
</comment>
<sequence length="151" mass="16232">MTSSLMSDSQARVGLDSVQEAGLVVLGAEEADPVERRVVPLPLVGLHLETDKQIPDQLRPNQLAFLLVGAAARSDVEAPTWQLCVHIPKRSPLFTVRTLRYSLVLNASPARSRNTFSSLRAPDSAASTAIAVKKRLCMSTSGPSASGWKLL</sequence>
<gene>
    <name evidence="1" type="ORF">EYF80_063729</name>
</gene>
<dbReference type="AlphaFoldDB" id="A0A4Z2EC65"/>
<organism evidence="1 2">
    <name type="scientific">Liparis tanakae</name>
    <name type="common">Tanaka's snailfish</name>
    <dbReference type="NCBI Taxonomy" id="230148"/>
    <lineage>
        <taxon>Eukaryota</taxon>
        <taxon>Metazoa</taxon>
        <taxon>Chordata</taxon>
        <taxon>Craniata</taxon>
        <taxon>Vertebrata</taxon>
        <taxon>Euteleostomi</taxon>
        <taxon>Actinopterygii</taxon>
        <taxon>Neopterygii</taxon>
        <taxon>Teleostei</taxon>
        <taxon>Neoteleostei</taxon>
        <taxon>Acanthomorphata</taxon>
        <taxon>Eupercaria</taxon>
        <taxon>Perciformes</taxon>
        <taxon>Cottioidei</taxon>
        <taxon>Cottales</taxon>
        <taxon>Liparidae</taxon>
        <taxon>Liparis</taxon>
    </lineage>
</organism>
<name>A0A4Z2EC65_9TELE</name>
<evidence type="ECO:0000313" key="1">
    <source>
        <dbReference type="EMBL" id="TNN26134.1"/>
    </source>
</evidence>
<protein>
    <submittedName>
        <fullName evidence="1">Uncharacterized protein</fullName>
    </submittedName>
</protein>
<reference evidence="1 2" key="1">
    <citation type="submission" date="2019-03" db="EMBL/GenBank/DDBJ databases">
        <title>First draft genome of Liparis tanakae, snailfish: a comprehensive survey of snailfish specific genes.</title>
        <authorList>
            <person name="Kim W."/>
            <person name="Song I."/>
            <person name="Jeong J.-H."/>
            <person name="Kim D."/>
            <person name="Kim S."/>
            <person name="Ryu S."/>
            <person name="Song J.Y."/>
            <person name="Lee S.K."/>
        </authorList>
    </citation>
    <scope>NUCLEOTIDE SEQUENCE [LARGE SCALE GENOMIC DNA]</scope>
    <source>
        <tissue evidence="1">Muscle</tissue>
    </source>
</reference>
<keyword evidence="2" id="KW-1185">Reference proteome</keyword>
<dbReference type="Proteomes" id="UP000314294">
    <property type="component" value="Unassembled WGS sequence"/>
</dbReference>
<accession>A0A4Z2EC65</accession>
<evidence type="ECO:0000313" key="2">
    <source>
        <dbReference type="Proteomes" id="UP000314294"/>
    </source>
</evidence>
<dbReference type="EMBL" id="SRLO01010896">
    <property type="protein sequence ID" value="TNN26134.1"/>
    <property type="molecule type" value="Genomic_DNA"/>
</dbReference>
<proteinExistence type="predicted"/>